<accession>A0ABT6RT23</accession>
<evidence type="ECO:0000313" key="7">
    <source>
        <dbReference type="EMBL" id="MDI3387583.1"/>
    </source>
</evidence>
<dbReference type="PIRSF" id="PIRSF002756">
    <property type="entry name" value="PstS"/>
    <property type="match status" value="1"/>
</dbReference>
<keyword evidence="8" id="KW-1185">Reference proteome</keyword>
<dbReference type="PANTHER" id="PTHR42996:SF1">
    <property type="entry name" value="PHOSPHATE-BINDING PROTEIN PSTS"/>
    <property type="match status" value="1"/>
</dbReference>
<comment type="similarity">
    <text evidence="1 4">Belongs to the PstS family.</text>
</comment>
<sequence>MAVGSLLLAGCGLVGSSDDGAERPAAKPASVVELDCAERGQVAGAGSSAQQNAMKYWMKEYQRACPGVQIAYNPLGSGAGVAQFLRGATAFGGSDSALRDDEVRLSEKICAGGRAINLPMAGGPVAIGFNLPGVDELVLDAPTLARLFDGRITSWDDPRIKKLNPGVDLPATPVDPVHRSDDSGTTQNFQAYLSEAAGDAWPYPAEKKWQGRGGSSASGSKGVATAVSSTTGAIGYLDLSVAVQRHVGTVSVDTGAERPVAPTPQSASKGIAEARTVGRGKDLSLEFDYETSAEGAYPIVLVTYEIVCDRGNQAGSLPGLKSFLTYTASTEGQRVLPRLHYAPLPKQLATEVRQVIRTLA</sequence>
<evidence type="ECO:0000313" key="8">
    <source>
        <dbReference type="Proteomes" id="UP001224661"/>
    </source>
</evidence>
<proteinExistence type="inferred from homology"/>
<keyword evidence="2 4" id="KW-0813">Transport</keyword>
<evidence type="ECO:0000256" key="3">
    <source>
        <dbReference type="ARBA" id="ARBA00022592"/>
    </source>
</evidence>
<dbReference type="EMBL" id="JASCIR010000011">
    <property type="protein sequence ID" value="MDI3387583.1"/>
    <property type="molecule type" value="Genomic_DNA"/>
</dbReference>
<gene>
    <name evidence="7" type="primary">pstS</name>
    <name evidence="7" type="ORF">QIS99_15440</name>
</gene>
<comment type="caution">
    <text evidence="7">The sequence shown here is derived from an EMBL/GenBank/DDBJ whole genome shotgun (WGS) entry which is preliminary data.</text>
</comment>
<feature type="region of interest" description="Disordered" evidence="5">
    <location>
        <begin position="166"/>
        <end position="185"/>
    </location>
</feature>
<dbReference type="Gene3D" id="3.40.190.10">
    <property type="entry name" value="Periplasmic binding protein-like II"/>
    <property type="match status" value="2"/>
</dbReference>
<evidence type="ECO:0000256" key="5">
    <source>
        <dbReference type="SAM" id="MobiDB-lite"/>
    </source>
</evidence>
<dbReference type="SUPFAM" id="SSF53850">
    <property type="entry name" value="Periplasmic binding protein-like II"/>
    <property type="match status" value="1"/>
</dbReference>
<dbReference type="InterPro" id="IPR005673">
    <property type="entry name" value="ABC_phos-bd_PstS"/>
</dbReference>
<evidence type="ECO:0000256" key="1">
    <source>
        <dbReference type="ARBA" id="ARBA00008725"/>
    </source>
</evidence>
<dbReference type="PANTHER" id="PTHR42996">
    <property type="entry name" value="PHOSPHATE-BINDING PROTEIN PSTS"/>
    <property type="match status" value="1"/>
</dbReference>
<dbReference type="InterPro" id="IPR050962">
    <property type="entry name" value="Phosphate-bind_PstS"/>
</dbReference>
<dbReference type="RefSeq" id="WP_282513907.1">
    <property type="nucleotide sequence ID" value="NZ_JASCIR010000011.1"/>
</dbReference>
<dbReference type="CDD" id="cd13565">
    <property type="entry name" value="PBP2_PstS"/>
    <property type="match status" value="1"/>
</dbReference>
<organism evidence="7 8">
    <name type="scientific">Streptomyces solicavernae</name>
    <dbReference type="NCBI Taxonomy" id="3043614"/>
    <lineage>
        <taxon>Bacteria</taxon>
        <taxon>Bacillati</taxon>
        <taxon>Actinomycetota</taxon>
        <taxon>Actinomycetes</taxon>
        <taxon>Kitasatosporales</taxon>
        <taxon>Streptomycetaceae</taxon>
        <taxon>Streptomyces</taxon>
    </lineage>
</organism>
<evidence type="ECO:0000259" key="6">
    <source>
        <dbReference type="Pfam" id="PF12849"/>
    </source>
</evidence>
<name>A0ABT6RT23_9ACTN</name>
<protein>
    <recommendedName>
        <fullName evidence="4">Phosphate-binding protein</fullName>
    </recommendedName>
</protein>
<reference evidence="7 8" key="1">
    <citation type="submission" date="2023-05" db="EMBL/GenBank/DDBJ databases">
        <title>Draft genome sequence of Streptomyces sp. B-S-A8 isolated from a cave soil in Thailand.</title>
        <authorList>
            <person name="Chamroensaksri N."/>
            <person name="Muangham S."/>
        </authorList>
    </citation>
    <scope>NUCLEOTIDE SEQUENCE [LARGE SCALE GENOMIC DNA]</scope>
    <source>
        <strain evidence="7 8">B-S-A8</strain>
    </source>
</reference>
<dbReference type="NCBIfam" id="TIGR00975">
    <property type="entry name" value="3a0107s03"/>
    <property type="match status" value="1"/>
</dbReference>
<dbReference type="Pfam" id="PF12849">
    <property type="entry name" value="PBP_like_2"/>
    <property type="match status" value="1"/>
</dbReference>
<dbReference type="InterPro" id="IPR024370">
    <property type="entry name" value="PBP_domain"/>
</dbReference>
<feature type="domain" description="PBP" evidence="6">
    <location>
        <begin position="38"/>
        <end position="331"/>
    </location>
</feature>
<dbReference type="Proteomes" id="UP001224661">
    <property type="component" value="Unassembled WGS sequence"/>
</dbReference>
<keyword evidence="3 4" id="KW-0592">Phosphate transport</keyword>
<evidence type="ECO:0000256" key="2">
    <source>
        <dbReference type="ARBA" id="ARBA00022448"/>
    </source>
</evidence>
<evidence type="ECO:0000256" key="4">
    <source>
        <dbReference type="PIRNR" id="PIRNR002756"/>
    </source>
</evidence>